<accession>A0A2H3CT53</accession>
<evidence type="ECO:0000313" key="1">
    <source>
        <dbReference type="EMBL" id="PBK81618.1"/>
    </source>
</evidence>
<dbReference type="EMBL" id="KZ293727">
    <property type="protein sequence ID" value="PBK81618.1"/>
    <property type="molecule type" value="Genomic_DNA"/>
</dbReference>
<dbReference type="OrthoDB" id="10543850at2759"/>
<reference evidence="2" key="1">
    <citation type="journal article" date="2017" name="Nat. Ecol. Evol.">
        <title>Genome expansion and lineage-specific genetic innovations in the forest pathogenic fungi Armillaria.</title>
        <authorList>
            <person name="Sipos G."/>
            <person name="Prasanna A.N."/>
            <person name="Walter M.C."/>
            <person name="O'Connor E."/>
            <person name="Balint B."/>
            <person name="Krizsan K."/>
            <person name="Kiss B."/>
            <person name="Hess J."/>
            <person name="Varga T."/>
            <person name="Slot J."/>
            <person name="Riley R."/>
            <person name="Boka B."/>
            <person name="Rigling D."/>
            <person name="Barry K."/>
            <person name="Lee J."/>
            <person name="Mihaltcheva S."/>
            <person name="LaButti K."/>
            <person name="Lipzen A."/>
            <person name="Waldron R."/>
            <person name="Moloney N.M."/>
            <person name="Sperisen C."/>
            <person name="Kredics L."/>
            <person name="Vagvoelgyi C."/>
            <person name="Patrignani A."/>
            <person name="Fitzpatrick D."/>
            <person name="Nagy I."/>
            <person name="Doyle S."/>
            <person name="Anderson J.B."/>
            <person name="Grigoriev I.V."/>
            <person name="Gueldener U."/>
            <person name="Muensterkoetter M."/>
            <person name="Nagy L.G."/>
        </authorList>
    </citation>
    <scope>NUCLEOTIDE SEQUENCE [LARGE SCALE GENOMIC DNA]</scope>
    <source>
        <strain evidence="2">Ar21-2</strain>
    </source>
</reference>
<name>A0A2H3CT53_ARMGA</name>
<evidence type="ECO:0000313" key="2">
    <source>
        <dbReference type="Proteomes" id="UP000217790"/>
    </source>
</evidence>
<proteinExistence type="predicted"/>
<protein>
    <submittedName>
        <fullName evidence="1">Uncharacterized protein</fullName>
    </submittedName>
</protein>
<organism evidence="1 2">
    <name type="scientific">Armillaria gallica</name>
    <name type="common">Bulbous honey fungus</name>
    <name type="synonym">Armillaria bulbosa</name>
    <dbReference type="NCBI Taxonomy" id="47427"/>
    <lineage>
        <taxon>Eukaryota</taxon>
        <taxon>Fungi</taxon>
        <taxon>Dikarya</taxon>
        <taxon>Basidiomycota</taxon>
        <taxon>Agaricomycotina</taxon>
        <taxon>Agaricomycetes</taxon>
        <taxon>Agaricomycetidae</taxon>
        <taxon>Agaricales</taxon>
        <taxon>Marasmiineae</taxon>
        <taxon>Physalacriaceae</taxon>
        <taxon>Armillaria</taxon>
    </lineage>
</organism>
<dbReference type="AlphaFoldDB" id="A0A2H3CT53"/>
<gene>
    <name evidence="1" type="ORF">ARMGADRAFT_1039201</name>
</gene>
<dbReference type="InParanoid" id="A0A2H3CT53"/>
<keyword evidence="2" id="KW-1185">Reference proteome</keyword>
<dbReference type="Proteomes" id="UP000217790">
    <property type="component" value="Unassembled WGS sequence"/>
</dbReference>
<dbReference type="STRING" id="47427.A0A2H3CT53"/>
<sequence>MYTGLSLHKSSTLQAGRTKRSIFITLIKILRVDQWYSATSFIQQQINLHDWKLEASQACAAEAEAEEHDASLANEEEAATVQLDYALAGHHGKGGGKLSISEVEDKAAENHDYHGFQERLSNHMAKHFKKCPEELPLINSATVAFEGFSSEDLV</sequence>